<keyword evidence="6" id="KW-0732">Signal</keyword>
<dbReference type="Pfam" id="PF05922">
    <property type="entry name" value="Inhibitor_I9"/>
    <property type="match status" value="1"/>
</dbReference>
<dbReference type="InterPro" id="IPR037045">
    <property type="entry name" value="S8pro/Inhibitor_I9_sf"/>
</dbReference>
<keyword evidence="4" id="KW-0597">Phosphoprotein</keyword>
<dbReference type="EMBL" id="OOIL02006641">
    <property type="protein sequence ID" value="VFQ99101.1"/>
    <property type="molecule type" value="Genomic_DNA"/>
</dbReference>
<dbReference type="SUPFAM" id="SSF46785">
    <property type="entry name" value="Winged helix' DNA-binding domain"/>
    <property type="match status" value="1"/>
</dbReference>
<dbReference type="FunFam" id="3.40.50.200:FF:000006">
    <property type="entry name" value="Subtilisin-like protease SBT1.5"/>
    <property type="match status" value="1"/>
</dbReference>
<evidence type="ECO:0000256" key="12">
    <source>
        <dbReference type="ARBA" id="ARBA00023163"/>
    </source>
</evidence>
<dbReference type="CDD" id="cd04852">
    <property type="entry name" value="Peptidases_S8_3"/>
    <property type="match status" value="1"/>
</dbReference>
<gene>
    <name evidence="19" type="ORF">CCAM_LOCUS40877</name>
</gene>
<organism evidence="19 20">
    <name type="scientific">Cuscuta campestris</name>
    <dbReference type="NCBI Taxonomy" id="132261"/>
    <lineage>
        <taxon>Eukaryota</taxon>
        <taxon>Viridiplantae</taxon>
        <taxon>Streptophyta</taxon>
        <taxon>Embryophyta</taxon>
        <taxon>Tracheophyta</taxon>
        <taxon>Spermatophyta</taxon>
        <taxon>Magnoliopsida</taxon>
        <taxon>eudicotyledons</taxon>
        <taxon>Gunneridae</taxon>
        <taxon>Pentapetalae</taxon>
        <taxon>asterids</taxon>
        <taxon>lamiids</taxon>
        <taxon>Solanales</taxon>
        <taxon>Convolvulaceae</taxon>
        <taxon>Cuscuteae</taxon>
        <taxon>Cuscuta</taxon>
        <taxon>Cuscuta subgen. Grammica</taxon>
        <taxon>Cuscuta sect. Cleistogrammica</taxon>
    </lineage>
</organism>
<keyword evidence="20" id="KW-1185">Reference proteome</keyword>
<dbReference type="Gene3D" id="3.40.50.200">
    <property type="entry name" value="Peptidase S8/S53 domain"/>
    <property type="match status" value="1"/>
</dbReference>
<dbReference type="InterPro" id="IPR000232">
    <property type="entry name" value="HSF_DNA-bd"/>
</dbReference>
<dbReference type="InterPro" id="IPR023828">
    <property type="entry name" value="Peptidase_S8_Ser-AS"/>
</dbReference>
<feature type="compositionally biased region" description="Low complexity" evidence="17">
    <location>
        <begin position="932"/>
        <end position="946"/>
    </location>
</feature>
<keyword evidence="9" id="KW-0805">Transcription regulation</keyword>
<dbReference type="InterPro" id="IPR015500">
    <property type="entry name" value="Peptidase_S8_subtilisin-rel"/>
</dbReference>
<evidence type="ECO:0000256" key="4">
    <source>
        <dbReference type="ARBA" id="ARBA00022553"/>
    </source>
</evidence>
<dbReference type="GO" id="GO:0004252">
    <property type="term" value="F:serine-type endopeptidase activity"/>
    <property type="evidence" value="ECO:0007669"/>
    <property type="project" value="UniProtKB-UniRule"/>
</dbReference>
<keyword evidence="7 15" id="KW-0378">Hydrolase</keyword>
<dbReference type="InterPro" id="IPR010259">
    <property type="entry name" value="S8pro/Inhibitor_I9"/>
</dbReference>
<dbReference type="SMART" id="SM00415">
    <property type="entry name" value="HSF"/>
    <property type="match status" value="1"/>
</dbReference>
<dbReference type="Proteomes" id="UP000595140">
    <property type="component" value="Unassembled WGS sequence"/>
</dbReference>
<dbReference type="PROSITE" id="PS00138">
    <property type="entry name" value="SUBTILASE_SER"/>
    <property type="match status" value="1"/>
</dbReference>
<dbReference type="InterPro" id="IPR045051">
    <property type="entry name" value="SBT"/>
</dbReference>
<keyword evidence="5 15" id="KW-0645">Protease</keyword>
<sequence>MDSSAKPREFETHHDWFMATLSSVVVVSSHPHEDNSISEKHLYSYDKAITGFSAVLSLSELEALRASPGYLSSTKDRPVKLDTTHSYQFLGLNSVPGRAWERSRYGEDVIIGLVDTGIWPESESFRDDRGMGEVPKRWRGECERGTRFDPSMCNKKLIGARYFNRGLLAANRTLRIRTNSARDTDGHGTHTSSTAAGGMVRNASFFGYAEGTASGVAPRARVAMYKALWEEGSMASDILAAIDRALMDGVDVLSLSLGLDGLSLYEDPIAIATFAATDQNVFVSTSAGNDGPSLSTLHNGTPWVLTVASGTVDRQFLATVTMGNGVSVTGLSLYPNSTTTTMPLVYLGRCMPPPHKTKLSSHNRTHQHHHNVSSSSKIVVCLDKKGKSLSRQTEYIYEKYKKGRFNEETTAVFVTNETDWVFFPTEYRSVFLTPEQGAKLVDYIKNDDKSTKAKVRVLPQQATRLGSKPAPSIGSYSSRGPSRSCPSVMKPDVMAPGTQILASWPGDVPVFQLIQSGRDLYSDFNILSGTSMACPHAAGVAALLKGAHPEWSPSAIRSAVMTTADTLDNTHLPIRDLGYISRPPATPLAMGSGHINPNRALDPGLVYDLTSQDYVNLLCAMNFTREQMVAVVQTPSYNCSTPSLDLNYPSFIAYFKPNNNNNGTKPTRRRVKEFQRIVTNVGGGGGDGKSVYRAKLAPMSSPGFNVSVVPDTLVFNKKYEKQRYKLRIEAPHMDGYDDYLVHGSLSWVEEKKGGGVLHVVTKGFSPTPYVMAALMVENYEGIMVRGGVDSPKAPAPFLTKTFQLVDDPTTDHVVSWGEDDATFVVWRPPEFARDILPKHFKHNNFSSFVRQLNTYGFRKIVPDRWEFANDFFRRGEKHLLSEIHRRKTSLPPQAAVGHHHLNYPIPPPAFFAGYPNRPSISPPSDSSENQLPTTTPSPTTNGNGSSLCCDSAGFSPGESMTAALAEDNERLRRSNHMLMSELAHMRNLYNDIIYFVQNHVKPVAPSNNLCSSDLFQPPPPPPGTEAQIITFHQQPLNRHPKRVVVGIHNQMNTAAGVWAAPTGEVVAEEGELGRTKLFGVPLESKKRVNSDAFDHRRRRHHPNKAQRVAVVWGKDEGELRLSLN</sequence>
<keyword evidence="10" id="KW-0346">Stress response</keyword>
<evidence type="ECO:0000313" key="20">
    <source>
        <dbReference type="Proteomes" id="UP000595140"/>
    </source>
</evidence>
<dbReference type="InterPro" id="IPR000209">
    <property type="entry name" value="Peptidase_S8/S53_dom"/>
</dbReference>
<evidence type="ECO:0000256" key="14">
    <source>
        <dbReference type="PIRSR" id="PIRSR615500-1"/>
    </source>
</evidence>
<evidence type="ECO:0000256" key="15">
    <source>
        <dbReference type="PROSITE-ProRule" id="PRU01240"/>
    </source>
</evidence>
<dbReference type="GO" id="GO:0043565">
    <property type="term" value="F:sequence-specific DNA binding"/>
    <property type="evidence" value="ECO:0007669"/>
    <property type="project" value="InterPro"/>
</dbReference>
<reference evidence="19 20" key="1">
    <citation type="submission" date="2018-04" db="EMBL/GenBank/DDBJ databases">
        <authorList>
            <person name="Vogel A."/>
        </authorList>
    </citation>
    <scope>NUCLEOTIDE SEQUENCE [LARGE SCALE GENOMIC DNA]</scope>
</reference>
<feature type="region of interest" description="Disordered" evidence="17">
    <location>
        <begin position="914"/>
        <end position="951"/>
    </location>
</feature>
<dbReference type="Gene3D" id="1.10.10.10">
    <property type="entry name" value="Winged helix-like DNA-binding domain superfamily/Winged helix DNA-binding domain"/>
    <property type="match status" value="1"/>
</dbReference>
<evidence type="ECO:0000256" key="3">
    <source>
        <dbReference type="ARBA" id="ARBA00011233"/>
    </source>
</evidence>
<dbReference type="AlphaFoldDB" id="A0A484NCH4"/>
<feature type="domain" description="HSF-type DNA-binding" evidence="18">
    <location>
        <begin position="836"/>
        <end position="860"/>
    </location>
</feature>
<comment type="subunit">
    <text evidence="3">Homotrimer.</text>
</comment>
<dbReference type="GO" id="GO:0003700">
    <property type="term" value="F:DNA-binding transcription factor activity"/>
    <property type="evidence" value="ECO:0007669"/>
    <property type="project" value="InterPro"/>
</dbReference>
<dbReference type="Pfam" id="PF17766">
    <property type="entry name" value="fn3_6"/>
    <property type="match status" value="1"/>
</dbReference>
<comment type="similarity">
    <text evidence="16">Belongs to the HSF family.</text>
</comment>
<evidence type="ECO:0000256" key="5">
    <source>
        <dbReference type="ARBA" id="ARBA00022670"/>
    </source>
</evidence>
<feature type="region of interest" description="Disordered" evidence="17">
    <location>
        <begin position="465"/>
        <end position="485"/>
    </location>
</feature>
<evidence type="ECO:0000259" key="18">
    <source>
        <dbReference type="PROSITE" id="PS00434"/>
    </source>
</evidence>
<evidence type="ECO:0000256" key="9">
    <source>
        <dbReference type="ARBA" id="ARBA00023015"/>
    </source>
</evidence>
<dbReference type="Gene3D" id="3.30.70.80">
    <property type="entry name" value="Peptidase S8 propeptide/proteinase inhibitor I9"/>
    <property type="match status" value="1"/>
</dbReference>
<evidence type="ECO:0000313" key="19">
    <source>
        <dbReference type="EMBL" id="VFQ99101.1"/>
    </source>
</evidence>
<keyword evidence="8 15" id="KW-0720">Serine protease</keyword>
<evidence type="ECO:0000256" key="6">
    <source>
        <dbReference type="ARBA" id="ARBA00022729"/>
    </source>
</evidence>
<evidence type="ECO:0000256" key="16">
    <source>
        <dbReference type="RuleBase" id="RU004020"/>
    </source>
</evidence>
<comment type="similarity">
    <text evidence="2 15">Belongs to the peptidase S8 family.</text>
</comment>
<dbReference type="GO" id="GO:0006508">
    <property type="term" value="P:proteolysis"/>
    <property type="evidence" value="ECO:0007669"/>
    <property type="project" value="UniProtKB-KW"/>
</dbReference>
<feature type="compositionally biased region" description="Polar residues" evidence="17">
    <location>
        <begin position="474"/>
        <end position="485"/>
    </location>
</feature>
<dbReference type="GO" id="GO:0005634">
    <property type="term" value="C:nucleus"/>
    <property type="evidence" value="ECO:0007669"/>
    <property type="project" value="UniProtKB-SubCell"/>
</dbReference>
<proteinExistence type="inferred from homology"/>
<feature type="compositionally biased region" description="Polar residues" evidence="17">
    <location>
        <begin position="918"/>
        <end position="931"/>
    </location>
</feature>
<evidence type="ECO:0000256" key="11">
    <source>
        <dbReference type="ARBA" id="ARBA00023125"/>
    </source>
</evidence>
<dbReference type="PROSITE" id="PS51892">
    <property type="entry name" value="SUBTILASE"/>
    <property type="match status" value="1"/>
</dbReference>
<dbReference type="InterPro" id="IPR036388">
    <property type="entry name" value="WH-like_DNA-bd_sf"/>
</dbReference>
<evidence type="ECO:0000256" key="10">
    <source>
        <dbReference type="ARBA" id="ARBA00023016"/>
    </source>
</evidence>
<dbReference type="SUPFAM" id="SSF52743">
    <property type="entry name" value="Subtilisin-like"/>
    <property type="match status" value="1"/>
</dbReference>
<dbReference type="InterPro" id="IPR034197">
    <property type="entry name" value="Peptidases_S8_3"/>
</dbReference>
<keyword evidence="12" id="KW-0804">Transcription</keyword>
<evidence type="ECO:0000256" key="2">
    <source>
        <dbReference type="ARBA" id="ARBA00011073"/>
    </source>
</evidence>
<dbReference type="FunFam" id="1.10.10.10:FF:000037">
    <property type="entry name" value="Heat stress transcription factor B-4"/>
    <property type="match status" value="1"/>
</dbReference>
<dbReference type="PANTHER" id="PTHR10795">
    <property type="entry name" value="PROPROTEIN CONVERTASE SUBTILISIN/KEXIN"/>
    <property type="match status" value="1"/>
</dbReference>
<dbReference type="InterPro" id="IPR036852">
    <property type="entry name" value="Peptidase_S8/S53_dom_sf"/>
</dbReference>
<evidence type="ECO:0000256" key="7">
    <source>
        <dbReference type="ARBA" id="ARBA00022801"/>
    </source>
</evidence>
<dbReference type="Pfam" id="PF00447">
    <property type="entry name" value="HSF_DNA-bind"/>
    <property type="match status" value="1"/>
</dbReference>
<evidence type="ECO:0000256" key="8">
    <source>
        <dbReference type="ARBA" id="ARBA00022825"/>
    </source>
</evidence>
<dbReference type="Gene3D" id="3.50.30.30">
    <property type="match status" value="1"/>
</dbReference>
<dbReference type="InterPro" id="IPR036390">
    <property type="entry name" value="WH_DNA-bd_sf"/>
</dbReference>
<dbReference type="PRINTS" id="PR00056">
    <property type="entry name" value="HSFDOMAIN"/>
</dbReference>
<evidence type="ECO:0000256" key="17">
    <source>
        <dbReference type="SAM" id="MobiDB-lite"/>
    </source>
</evidence>
<feature type="active site" description="Charge relay system" evidence="14 15">
    <location>
        <position position="187"/>
    </location>
</feature>
<dbReference type="PROSITE" id="PS00434">
    <property type="entry name" value="HSF_DOMAIN"/>
    <property type="match status" value="1"/>
</dbReference>
<evidence type="ECO:0000256" key="1">
    <source>
        <dbReference type="ARBA" id="ARBA00004123"/>
    </source>
</evidence>
<comment type="subcellular location">
    <subcellularLocation>
        <location evidence="1">Nucleus</location>
    </subcellularLocation>
</comment>
<keyword evidence="11" id="KW-0238">DNA-binding</keyword>
<feature type="active site" description="Charge relay system" evidence="14 15">
    <location>
        <position position="115"/>
    </location>
</feature>
<dbReference type="Pfam" id="PF00082">
    <property type="entry name" value="Peptidase_S8"/>
    <property type="match status" value="1"/>
</dbReference>
<dbReference type="InterPro" id="IPR041469">
    <property type="entry name" value="Subtilisin-like_FN3"/>
</dbReference>
<evidence type="ECO:0000256" key="13">
    <source>
        <dbReference type="ARBA" id="ARBA00023242"/>
    </source>
</evidence>
<name>A0A484NCH4_9ASTE</name>
<dbReference type="Gene3D" id="2.60.40.2310">
    <property type="match status" value="1"/>
</dbReference>
<protein>
    <recommendedName>
        <fullName evidence="18">HSF-type DNA-binding domain-containing protein</fullName>
    </recommendedName>
</protein>
<dbReference type="OrthoDB" id="60033at2759"/>
<feature type="active site" description="Charge relay system" evidence="14 15">
    <location>
        <position position="531"/>
    </location>
</feature>
<accession>A0A484NCH4</accession>
<dbReference type="PRINTS" id="PR00723">
    <property type="entry name" value="SUBTILISIN"/>
</dbReference>
<keyword evidence="13" id="KW-0539">Nucleus</keyword>